<dbReference type="EMBL" id="MKJU01000022">
    <property type="protein sequence ID" value="OHU92221.1"/>
    <property type="molecule type" value="Genomic_DNA"/>
</dbReference>
<evidence type="ECO:0000313" key="1">
    <source>
        <dbReference type="EMBL" id="OHU92221.1"/>
    </source>
</evidence>
<dbReference type="AlphaFoldDB" id="A0A1S1MWU9"/>
<accession>A0A1S1MWU9</accession>
<evidence type="ECO:0000313" key="2">
    <source>
        <dbReference type="Proteomes" id="UP000179786"/>
    </source>
</evidence>
<proteinExistence type="predicted"/>
<reference evidence="1 2" key="1">
    <citation type="submission" date="2016-09" db="EMBL/GenBank/DDBJ databases">
        <title>Pseudoalteromonas amylolytica sp. nov., isolated from the surface seawater.</title>
        <authorList>
            <person name="Wu Y.-H."/>
            <person name="Cheng H."/>
            <person name="Jin X.-B."/>
            <person name="Wang C.-S."/>
            <person name="Xu X.-W."/>
        </authorList>
    </citation>
    <scope>NUCLEOTIDE SEQUENCE [LARGE SCALE GENOMIC DNA]</scope>
    <source>
        <strain evidence="1 2">JW1</strain>
    </source>
</reference>
<comment type="caution">
    <text evidence="1">The sequence shown here is derived from an EMBL/GenBank/DDBJ whole genome shotgun (WGS) entry which is preliminary data.</text>
</comment>
<sequence length="60" mass="6621">MRVLRLSVCLIWLPPCATKQGLWPHSFALGVTPRLVRGVVVSAALVADPSFDLKQLSYWG</sequence>
<protein>
    <submittedName>
        <fullName evidence="1">Uncharacterized protein</fullName>
    </submittedName>
</protein>
<dbReference type="STRING" id="1859457.BET10_07845"/>
<keyword evidence="2" id="KW-1185">Reference proteome</keyword>
<dbReference type="Proteomes" id="UP000179786">
    <property type="component" value="Unassembled WGS sequence"/>
</dbReference>
<organism evidence="1 2">
    <name type="scientific">Pseudoalteromonas amylolytica</name>
    <dbReference type="NCBI Taxonomy" id="1859457"/>
    <lineage>
        <taxon>Bacteria</taxon>
        <taxon>Pseudomonadati</taxon>
        <taxon>Pseudomonadota</taxon>
        <taxon>Gammaproteobacteria</taxon>
        <taxon>Alteromonadales</taxon>
        <taxon>Pseudoalteromonadaceae</taxon>
        <taxon>Pseudoalteromonas</taxon>
    </lineage>
</organism>
<name>A0A1S1MWU9_9GAMM</name>
<gene>
    <name evidence="1" type="ORF">BET10_07845</name>
</gene>